<protein>
    <submittedName>
        <fullName evidence="1">Uncharacterized protein</fullName>
    </submittedName>
</protein>
<proteinExistence type="predicted"/>
<dbReference type="EMBL" id="CH476732">
    <property type="protein sequence ID" value="EIE76362.1"/>
    <property type="molecule type" value="Genomic_DNA"/>
</dbReference>
<dbReference type="InParanoid" id="I1BJI2"/>
<organism evidence="1 2">
    <name type="scientific">Rhizopus delemar (strain RA 99-880 / ATCC MYA-4621 / FGSC 9543 / NRRL 43880)</name>
    <name type="common">Mucormycosis agent</name>
    <name type="synonym">Rhizopus arrhizus var. delemar</name>
    <dbReference type="NCBI Taxonomy" id="246409"/>
    <lineage>
        <taxon>Eukaryota</taxon>
        <taxon>Fungi</taxon>
        <taxon>Fungi incertae sedis</taxon>
        <taxon>Mucoromycota</taxon>
        <taxon>Mucoromycotina</taxon>
        <taxon>Mucoromycetes</taxon>
        <taxon>Mucorales</taxon>
        <taxon>Mucorineae</taxon>
        <taxon>Rhizopodaceae</taxon>
        <taxon>Rhizopus</taxon>
    </lineage>
</organism>
<dbReference type="AlphaFoldDB" id="I1BJI2"/>
<dbReference type="OrthoDB" id="10268561at2759"/>
<dbReference type="Proteomes" id="UP000009138">
    <property type="component" value="Unassembled WGS sequence"/>
</dbReference>
<dbReference type="VEuPathDB" id="FungiDB:RO3G_01066"/>
<dbReference type="GeneID" id="93608038"/>
<accession>I1BJI2</accession>
<sequence length="62" mass="7119">MALLFGGILCPWKAYWRCILGDLPLGPNEACVRTTHMLCRVHDEDQFAKTRSVQLSALDYFF</sequence>
<gene>
    <name evidence="1" type="ORF">RO3G_01066</name>
</gene>
<evidence type="ECO:0000313" key="2">
    <source>
        <dbReference type="Proteomes" id="UP000009138"/>
    </source>
</evidence>
<reference evidence="1 2" key="1">
    <citation type="journal article" date="2009" name="PLoS Genet.">
        <title>Genomic analysis of the basal lineage fungus Rhizopus oryzae reveals a whole-genome duplication.</title>
        <authorList>
            <person name="Ma L.-J."/>
            <person name="Ibrahim A.S."/>
            <person name="Skory C."/>
            <person name="Grabherr M.G."/>
            <person name="Burger G."/>
            <person name="Butler M."/>
            <person name="Elias M."/>
            <person name="Idnurm A."/>
            <person name="Lang B.F."/>
            <person name="Sone T."/>
            <person name="Abe A."/>
            <person name="Calvo S.E."/>
            <person name="Corrochano L.M."/>
            <person name="Engels R."/>
            <person name="Fu J."/>
            <person name="Hansberg W."/>
            <person name="Kim J.-M."/>
            <person name="Kodira C.D."/>
            <person name="Koehrsen M.J."/>
            <person name="Liu B."/>
            <person name="Miranda-Saavedra D."/>
            <person name="O'Leary S."/>
            <person name="Ortiz-Castellanos L."/>
            <person name="Poulter R."/>
            <person name="Rodriguez-Romero J."/>
            <person name="Ruiz-Herrera J."/>
            <person name="Shen Y.-Q."/>
            <person name="Zeng Q."/>
            <person name="Galagan J."/>
            <person name="Birren B.W."/>
            <person name="Cuomo C.A."/>
            <person name="Wickes B.L."/>
        </authorList>
    </citation>
    <scope>NUCLEOTIDE SEQUENCE [LARGE SCALE GENOMIC DNA]</scope>
    <source>
        <strain evidence="2">RA 99-880 / ATCC MYA-4621 / FGSC 9543 / NRRL 43880</strain>
    </source>
</reference>
<name>I1BJI2_RHIO9</name>
<dbReference type="RefSeq" id="XP_067511758.1">
    <property type="nucleotide sequence ID" value="XM_067655657.1"/>
</dbReference>
<keyword evidence="2" id="KW-1185">Reference proteome</keyword>
<evidence type="ECO:0000313" key="1">
    <source>
        <dbReference type="EMBL" id="EIE76362.1"/>
    </source>
</evidence>